<evidence type="ECO:0000313" key="2">
    <source>
        <dbReference type="Proteomes" id="UP000005850"/>
    </source>
</evidence>
<dbReference type="HOGENOM" id="CLU_2421184_0_0_9"/>
<proteinExistence type="predicted"/>
<gene>
    <name evidence="1" type="ORF">BRLA_c015090</name>
</gene>
<dbReference type="KEGG" id="blr:BRLA_c015090"/>
<dbReference type="Proteomes" id="UP000005850">
    <property type="component" value="Chromosome"/>
</dbReference>
<dbReference type="RefSeq" id="WP_003338092.1">
    <property type="nucleotide sequence ID" value="NZ_CP007806.1"/>
</dbReference>
<dbReference type="EMBL" id="CP007806">
    <property type="protein sequence ID" value="AIG25837.1"/>
    <property type="molecule type" value="Genomic_DNA"/>
</dbReference>
<dbReference type="AlphaFoldDB" id="A0A075QZQ7"/>
<name>A0A075QZQ7_BRELA</name>
<sequence length="91" mass="10250">MKEDLILNEITVKPEFINEITDKDQKLSVGSLPPKAISYKVIPNHAEIYLAAEIKNGEMITGLSGWMPKQKYVFAGSLKRSHKLKIAIIVR</sequence>
<organism evidence="1 2">
    <name type="scientific">Brevibacillus laterosporus LMG 15441</name>
    <dbReference type="NCBI Taxonomy" id="1042163"/>
    <lineage>
        <taxon>Bacteria</taxon>
        <taxon>Bacillati</taxon>
        <taxon>Bacillota</taxon>
        <taxon>Bacilli</taxon>
        <taxon>Bacillales</taxon>
        <taxon>Paenibacillaceae</taxon>
        <taxon>Brevibacillus</taxon>
    </lineage>
</organism>
<accession>A0A075QZQ7</accession>
<evidence type="ECO:0000313" key="1">
    <source>
        <dbReference type="EMBL" id="AIG25837.1"/>
    </source>
</evidence>
<reference evidence="1 2" key="1">
    <citation type="journal article" date="2011" name="J. Bacteriol.">
        <title>Genome sequence of Brevibacillus laterosporus LMG 15441, a pathogen of invertebrates.</title>
        <authorList>
            <person name="Djukic M."/>
            <person name="Poehlein A."/>
            <person name="Thurmer A."/>
            <person name="Daniel R."/>
        </authorList>
    </citation>
    <scope>NUCLEOTIDE SEQUENCE [LARGE SCALE GENOMIC DNA]</scope>
    <source>
        <strain evidence="1 2">LMG 15441</strain>
    </source>
</reference>
<keyword evidence="2" id="KW-1185">Reference proteome</keyword>
<protein>
    <submittedName>
        <fullName evidence="1">Uncharacterized protein</fullName>
    </submittedName>
</protein>